<keyword evidence="2" id="KW-1185">Reference proteome</keyword>
<comment type="caution">
    <text evidence="1">The sequence shown here is derived from an EMBL/GenBank/DDBJ whole genome shotgun (WGS) entry which is preliminary data.</text>
</comment>
<evidence type="ECO:0000313" key="2">
    <source>
        <dbReference type="Proteomes" id="UP000070344"/>
    </source>
</evidence>
<dbReference type="EMBL" id="LHXV01000109">
    <property type="protein sequence ID" value="KXA99148.1"/>
    <property type="molecule type" value="Genomic_DNA"/>
</dbReference>
<gene>
    <name evidence="1" type="ORF">AKJ41_05880</name>
</gene>
<proteinExistence type="predicted"/>
<dbReference type="Proteomes" id="UP000070344">
    <property type="component" value="Unassembled WGS sequence"/>
</dbReference>
<dbReference type="AlphaFoldDB" id="A0A133UY74"/>
<name>A0A133UY74_9EURY</name>
<protein>
    <recommendedName>
        <fullName evidence="3">Transposase</fullName>
    </recommendedName>
</protein>
<reference evidence="1 2" key="1">
    <citation type="journal article" date="2016" name="Sci. Rep.">
        <title>Metabolic traits of an uncultured archaeal lineage -MSBL1- from brine pools of the Red Sea.</title>
        <authorList>
            <person name="Mwirichia R."/>
            <person name="Alam I."/>
            <person name="Rashid M."/>
            <person name="Vinu M."/>
            <person name="Ba-Alawi W."/>
            <person name="Anthony Kamau A."/>
            <person name="Kamanda Ngugi D."/>
            <person name="Goker M."/>
            <person name="Klenk H.P."/>
            <person name="Bajic V."/>
            <person name="Stingl U."/>
        </authorList>
    </citation>
    <scope>NUCLEOTIDE SEQUENCE [LARGE SCALE GENOMIC DNA]</scope>
    <source>
        <strain evidence="1">SCGC-AAA259O05</strain>
    </source>
</reference>
<evidence type="ECO:0008006" key="3">
    <source>
        <dbReference type="Google" id="ProtNLM"/>
    </source>
</evidence>
<accession>A0A133UY74</accession>
<sequence length="66" mass="7576">MKEKQTIYPNSYLGRSHIFTSQSPMNLKTCEVWQIFEISFSPFVYGFFKQNIGKTNDPEKGKPGGP</sequence>
<organism evidence="1 2">
    <name type="scientific">candidate division MSBL1 archaeon SCGC-AAA259O05</name>
    <dbReference type="NCBI Taxonomy" id="1698271"/>
    <lineage>
        <taxon>Archaea</taxon>
        <taxon>Methanobacteriati</taxon>
        <taxon>Methanobacteriota</taxon>
        <taxon>candidate division MSBL1</taxon>
    </lineage>
</organism>
<evidence type="ECO:0000313" key="1">
    <source>
        <dbReference type="EMBL" id="KXA99148.1"/>
    </source>
</evidence>